<dbReference type="PROSITE" id="PS51186">
    <property type="entry name" value="GNAT"/>
    <property type="match status" value="1"/>
</dbReference>
<sequence length="166" mass="17731">MSSSFSATDSELTTDRLLLRTWSADEATAVLGDARSAQWADDFPAEGDRFIAGFIAEHPGNTLGAFGQRLIIERTTGLVVGSIGLFWPPSDGVLDIGYGVVDSRRGRGYATEATRAMVAFALSAPEVHTVSAGAELTNPASVRVLEKCGFQRVTVEDGIARFHIQL</sequence>
<dbReference type="Proteomes" id="UP000583800">
    <property type="component" value="Unassembled WGS sequence"/>
</dbReference>
<organism evidence="2 3">
    <name type="scientific">Nonomuraea muscovyensis</name>
    <dbReference type="NCBI Taxonomy" id="1124761"/>
    <lineage>
        <taxon>Bacteria</taxon>
        <taxon>Bacillati</taxon>
        <taxon>Actinomycetota</taxon>
        <taxon>Actinomycetes</taxon>
        <taxon>Streptosporangiales</taxon>
        <taxon>Streptosporangiaceae</taxon>
        <taxon>Nonomuraea</taxon>
    </lineage>
</organism>
<feature type="domain" description="N-acetyltransferase" evidence="1">
    <location>
        <begin position="17"/>
        <end position="166"/>
    </location>
</feature>
<evidence type="ECO:0000313" key="3">
    <source>
        <dbReference type="Proteomes" id="UP000583800"/>
    </source>
</evidence>
<keyword evidence="3" id="KW-1185">Reference proteome</keyword>
<keyword evidence="2" id="KW-0808">Transferase</keyword>
<dbReference type="SUPFAM" id="SSF55729">
    <property type="entry name" value="Acyl-CoA N-acyltransferases (Nat)"/>
    <property type="match status" value="1"/>
</dbReference>
<protein>
    <submittedName>
        <fullName evidence="2">RimJ/RimL family protein N-acetyltransferase</fullName>
    </submittedName>
</protein>
<dbReference type="Pfam" id="PF13302">
    <property type="entry name" value="Acetyltransf_3"/>
    <property type="match status" value="1"/>
</dbReference>
<accession>A0A7X0EWX6</accession>
<evidence type="ECO:0000313" key="2">
    <source>
        <dbReference type="EMBL" id="MBB6346998.1"/>
    </source>
</evidence>
<dbReference type="EMBL" id="JACHJB010000002">
    <property type="protein sequence ID" value="MBB6346998.1"/>
    <property type="molecule type" value="Genomic_DNA"/>
</dbReference>
<dbReference type="Gene3D" id="3.40.630.30">
    <property type="match status" value="1"/>
</dbReference>
<dbReference type="AlphaFoldDB" id="A0A7X0EWX6"/>
<reference evidence="2 3" key="1">
    <citation type="submission" date="2020-08" db="EMBL/GenBank/DDBJ databases">
        <title>Sequencing the genomes of 1000 actinobacteria strains.</title>
        <authorList>
            <person name="Klenk H.-P."/>
        </authorList>
    </citation>
    <scope>NUCLEOTIDE SEQUENCE [LARGE SCALE GENOMIC DNA]</scope>
    <source>
        <strain evidence="2 3">DSM 45913</strain>
    </source>
</reference>
<dbReference type="PANTHER" id="PTHR43792">
    <property type="entry name" value="GNAT FAMILY, PUTATIVE (AFU_ORTHOLOGUE AFUA_3G00765)-RELATED-RELATED"/>
    <property type="match status" value="1"/>
</dbReference>
<dbReference type="RefSeq" id="WP_185085027.1">
    <property type="nucleotide sequence ID" value="NZ_JACHJB010000002.1"/>
</dbReference>
<gene>
    <name evidence="2" type="ORF">FHU36_003543</name>
</gene>
<dbReference type="InterPro" id="IPR000182">
    <property type="entry name" value="GNAT_dom"/>
</dbReference>
<dbReference type="InterPro" id="IPR051531">
    <property type="entry name" value="N-acetyltransferase"/>
</dbReference>
<dbReference type="GO" id="GO:0016747">
    <property type="term" value="F:acyltransferase activity, transferring groups other than amino-acyl groups"/>
    <property type="evidence" value="ECO:0007669"/>
    <property type="project" value="InterPro"/>
</dbReference>
<dbReference type="InterPro" id="IPR016181">
    <property type="entry name" value="Acyl_CoA_acyltransferase"/>
</dbReference>
<evidence type="ECO:0000259" key="1">
    <source>
        <dbReference type="PROSITE" id="PS51186"/>
    </source>
</evidence>
<name>A0A7X0EWX6_9ACTN</name>
<comment type="caution">
    <text evidence="2">The sequence shown here is derived from an EMBL/GenBank/DDBJ whole genome shotgun (WGS) entry which is preliminary data.</text>
</comment>
<proteinExistence type="predicted"/>
<dbReference type="PANTHER" id="PTHR43792:SF13">
    <property type="entry name" value="ACETYLTRANSFERASE"/>
    <property type="match status" value="1"/>
</dbReference>